<comment type="caution">
    <text evidence="3">The sequence shown here is derived from an EMBL/GenBank/DDBJ whole genome shotgun (WGS) entry which is preliminary data.</text>
</comment>
<dbReference type="AlphaFoldDB" id="A0A6L2LPI0"/>
<feature type="compositionally biased region" description="Basic residues" evidence="1">
    <location>
        <begin position="212"/>
        <end position="225"/>
    </location>
</feature>
<feature type="compositionally biased region" description="Basic and acidic residues" evidence="1">
    <location>
        <begin position="226"/>
        <end position="238"/>
    </location>
</feature>
<feature type="compositionally biased region" description="Polar residues" evidence="1">
    <location>
        <begin position="446"/>
        <end position="461"/>
    </location>
</feature>
<feature type="region of interest" description="Disordered" evidence="1">
    <location>
        <begin position="427"/>
        <end position="499"/>
    </location>
</feature>
<feature type="compositionally biased region" description="Basic and acidic residues" evidence="1">
    <location>
        <begin position="307"/>
        <end position="322"/>
    </location>
</feature>
<evidence type="ECO:0000313" key="4">
    <source>
        <dbReference type="EMBL" id="GEU81627.1"/>
    </source>
</evidence>
<accession>A0A6L2LPI0</accession>
<feature type="compositionally biased region" description="Acidic residues" evidence="1">
    <location>
        <begin position="277"/>
        <end position="291"/>
    </location>
</feature>
<sequence>MVIKLKWIYKVKKDELGGLLKNKARLVAKGYHQDEGIGFEESFAPVARIEAIRIFIANAANKNMTIYQMDVKTDFLNGELREVVYVSQPEGLVDKDRPNNVHNLKNALNGLKQASRAHHHKSFTMRKIQLLDLNLCMKSMSPEMLKSLIEKRTSNGGNSCVLGSLKFVPKTDDYQAYGALILVEMTNLKMRNSPAYKTFLAYATGAIPPKKARKFKKPASPLKKKPLIDVKEPVEKPAKKPIARRQSTGGLSKGAGLESKVPDEPKGKSADTRDSDDNNDDDDQKSDDEQTVPDNPRTSDDEEEIQKDEYVHTPEDYVHTNDETYDVDDEEYDRINEEMYSDVNVELKDTELEVILESSTTLATTIPPPIPRVIPLPQQSTPILTPTTTEATILTTYAPNSTTLSAIHQRLSDLENEVKTLKNIKPRVKRKKMSKTLNHQRRSTETSKGTIKSQPKSTSESVLAEETVFEARDAQVPQILGEDMGTTDEPPIVNTDPKD</sequence>
<dbReference type="Pfam" id="PF07727">
    <property type="entry name" value="RVT_2"/>
    <property type="match status" value="1"/>
</dbReference>
<dbReference type="EMBL" id="BKCJ010008322">
    <property type="protein sequence ID" value="GEU81627.1"/>
    <property type="molecule type" value="Genomic_DNA"/>
</dbReference>
<evidence type="ECO:0000256" key="1">
    <source>
        <dbReference type="SAM" id="MobiDB-lite"/>
    </source>
</evidence>
<evidence type="ECO:0000313" key="3">
    <source>
        <dbReference type="EMBL" id="GEU63598.1"/>
    </source>
</evidence>
<dbReference type="InterPro" id="IPR013103">
    <property type="entry name" value="RVT_2"/>
</dbReference>
<reference evidence="3" key="1">
    <citation type="journal article" date="2019" name="Sci. Rep.">
        <title>Draft genome of Tanacetum cinerariifolium, the natural source of mosquito coil.</title>
        <authorList>
            <person name="Yamashiro T."/>
            <person name="Shiraishi A."/>
            <person name="Satake H."/>
            <person name="Nakayama K."/>
        </authorList>
    </citation>
    <scope>NUCLEOTIDE SEQUENCE</scope>
</reference>
<feature type="domain" description="Reverse transcriptase Ty1/copia-type" evidence="2">
    <location>
        <begin position="3"/>
        <end position="120"/>
    </location>
</feature>
<name>A0A6L2LPI0_TANCI</name>
<organism evidence="3">
    <name type="scientific">Tanacetum cinerariifolium</name>
    <name type="common">Dalmatian daisy</name>
    <name type="synonym">Chrysanthemum cinerariifolium</name>
    <dbReference type="NCBI Taxonomy" id="118510"/>
    <lineage>
        <taxon>Eukaryota</taxon>
        <taxon>Viridiplantae</taxon>
        <taxon>Streptophyta</taxon>
        <taxon>Embryophyta</taxon>
        <taxon>Tracheophyta</taxon>
        <taxon>Spermatophyta</taxon>
        <taxon>Magnoliopsida</taxon>
        <taxon>eudicotyledons</taxon>
        <taxon>Gunneridae</taxon>
        <taxon>Pentapetalae</taxon>
        <taxon>asterids</taxon>
        <taxon>campanulids</taxon>
        <taxon>Asterales</taxon>
        <taxon>Asteraceae</taxon>
        <taxon>Asteroideae</taxon>
        <taxon>Anthemideae</taxon>
        <taxon>Anthemidinae</taxon>
        <taxon>Tanacetum</taxon>
    </lineage>
</organism>
<protein>
    <submittedName>
        <fullName evidence="3">Retrovirus-related Pol polyprotein from transposon TNT 1-94</fullName>
    </submittedName>
</protein>
<feature type="region of interest" description="Disordered" evidence="1">
    <location>
        <begin position="212"/>
        <end position="324"/>
    </location>
</feature>
<feature type="compositionally biased region" description="Basic and acidic residues" evidence="1">
    <location>
        <begin position="260"/>
        <end position="276"/>
    </location>
</feature>
<evidence type="ECO:0000259" key="2">
    <source>
        <dbReference type="Pfam" id="PF07727"/>
    </source>
</evidence>
<gene>
    <name evidence="3" type="ORF">Tci_035576</name>
    <name evidence="4" type="ORF">Tci_053605</name>
</gene>
<feature type="compositionally biased region" description="Basic residues" evidence="1">
    <location>
        <begin position="427"/>
        <end position="441"/>
    </location>
</feature>
<proteinExistence type="predicted"/>
<dbReference type="EMBL" id="BKCJ010004875">
    <property type="protein sequence ID" value="GEU63598.1"/>
    <property type="molecule type" value="Genomic_DNA"/>
</dbReference>